<evidence type="ECO:0000256" key="4">
    <source>
        <dbReference type="ARBA" id="ARBA00022741"/>
    </source>
</evidence>
<evidence type="ECO:0000256" key="8">
    <source>
        <dbReference type="RuleBase" id="RU369116"/>
    </source>
</evidence>
<keyword evidence="2 8" id="KW-0813">Transport</keyword>
<evidence type="ECO:0000256" key="1">
    <source>
        <dbReference type="ARBA" id="ARBA00005417"/>
    </source>
</evidence>
<organism evidence="12 13">
    <name type="scientific">Ligilactobacillus pabuli</name>
    <dbReference type="NCBI Taxonomy" id="2886039"/>
    <lineage>
        <taxon>Bacteria</taxon>
        <taxon>Bacillati</taxon>
        <taxon>Bacillota</taxon>
        <taxon>Bacilli</taxon>
        <taxon>Lactobacillales</taxon>
        <taxon>Lactobacillaceae</taxon>
        <taxon>Ligilactobacillus</taxon>
    </lineage>
</organism>
<dbReference type="EMBL" id="BQXH01000012">
    <property type="protein sequence ID" value="GKS81705.1"/>
    <property type="molecule type" value="Genomic_DNA"/>
</dbReference>
<dbReference type="InterPro" id="IPR003593">
    <property type="entry name" value="AAA+_ATPase"/>
</dbReference>
<comment type="similarity">
    <text evidence="1 8">Belongs to the ABC transporter superfamily.</text>
</comment>
<dbReference type="Proteomes" id="UP001055149">
    <property type="component" value="Unassembled WGS sequence"/>
</dbReference>
<dbReference type="PANTHER" id="PTHR43117:SF3">
    <property type="entry name" value="CHOLINE TRANSPORT ATP-BINDING PROTEIN OPUBA"/>
    <property type="match status" value="1"/>
</dbReference>
<keyword evidence="13" id="KW-1185">Reference proteome</keyword>
<evidence type="ECO:0000313" key="13">
    <source>
        <dbReference type="Proteomes" id="UP001055149"/>
    </source>
</evidence>
<keyword evidence="8" id="KW-1003">Cell membrane</keyword>
<comment type="caution">
    <text evidence="12">The sequence shown here is derived from an EMBL/GenBank/DDBJ whole genome shotgun (WGS) entry which is preliminary data.</text>
</comment>
<dbReference type="PANTHER" id="PTHR43117">
    <property type="entry name" value="OSMOPROTECTANT IMPORT ATP-BINDING PROTEIN OSMV"/>
    <property type="match status" value="1"/>
</dbReference>
<dbReference type="SMART" id="SM00382">
    <property type="entry name" value="AAA"/>
    <property type="match status" value="1"/>
</dbReference>
<evidence type="ECO:0000256" key="5">
    <source>
        <dbReference type="ARBA" id="ARBA00022840"/>
    </source>
</evidence>
<dbReference type="EC" id="7.6.2.9" evidence="8"/>
<evidence type="ECO:0000256" key="9">
    <source>
        <dbReference type="SAM" id="MobiDB-lite"/>
    </source>
</evidence>
<feature type="domain" description="CBS" evidence="11">
    <location>
        <begin position="319"/>
        <end position="381"/>
    </location>
</feature>
<name>A0ABQ5JLP3_9LACO</name>
<dbReference type="InterPro" id="IPR046342">
    <property type="entry name" value="CBS_dom_sf"/>
</dbReference>
<sequence length="400" mass="44906">MEEPILAFKDVKKVYHGGTVGVEDVNLTINKGEFVCMIGTSGSGKTTLMRMVNRMHDATSGEILFNGKNIKKIDPVALRRQIGYVIQNIGLMPHMTIYDNITLVPRLLKWSDEKKRAQAKKLCQEVELPEEFLTRYPSQLSGGQQQRVGVIRALAANQDLILMDEPFGALDPITRESLQDLVSDLQKRLNKTIIFVTHDIDEALRLATQVVILDNGHIVQHGAPEEILQHPANDFVRNFLGEERLSQARAELSTVDQIMLTDPVTITMERSIPEAIKLMRQRRVDTLLVVDGHGFFKGYVDIDTITSHYKRATSVSDLLSTDMPTLQKDTLVRKTVRKMLNRDFKYLPVVDDKQKLLGIVTRTTMVDVVYDTIWGEGTADETAADQEGETTAPAAVHEGK</sequence>
<dbReference type="SUPFAM" id="SSF54631">
    <property type="entry name" value="CBS-domain pair"/>
    <property type="match status" value="1"/>
</dbReference>
<feature type="region of interest" description="Disordered" evidence="9">
    <location>
        <begin position="380"/>
        <end position="400"/>
    </location>
</feature>
<comment type="catalytic activity">
    <reaction evidence="8">
        <text>a quaternary ammonium(out) + ATP + H2O = a quaternary ammonium(in) + ADP + phosphate + H(+)</text>
        <dbReference type="Rhea" id="RHEA:11036"/>
        <dbReference type="ChEBI" id="CHEBI:15377"/>
        <dbReference type="ChEBI" id="CHEBI:15378"/>
        <dbReference type="ChEBI" id="CHEBI:30616"/>
        <dbReference type="ChEBI" id="CHEBI:35267"/>
        <dbReference type="ChEBI" id="CHEBI:43474"/>
        <dbReference type="ChEBI" id="CHEBI:456216"/>
    </reaction>
</comment>
<proteinExistence type="inferred from homology"/>
<keyword evidence="8" id="KW-0997">Cell inner membrane</keyword>
<dbReference type="InterPro" id="IPR017871">
    <property type="entry name" value="ABC_transporter-like_CS"/>
</dbReference>
<dbReference type="Gene3D" id="3.10.580.10">
    <property type="entry name" value="CBS-domain"/>
    <property type="match status" value="1"/>
</dbReference>
<dbReference type="SMART" id="SM00116">
    <property type="entry name" value="CBS"/>
    <property type="match status" value="2"/>
</dbReference>
<keyword evidence="8" id="KW-0472">Membrane</keyword>
<evidence type="ECO:0000259" key="11">
    <source>
        <dbReference type="PROSITE" id="PS51371"/>
    </source>
</evidence>
<dbReference type="NCBIfam" id="TIGR01186">
    <property type="entry name" value="proV"/>
    <property type="match status" value="1"/>
</dbReference>
<comment type="subcellular location">
    <subcellularLocation>
        <location evidence="8">Cell inner membrane</location>
        <topology evidence="8">Peripheral membrane protein</topology>
    </subcellularLocation>
</comment>
<dbReference type="PROSITE" id="PS51371">
    <property type="entry name" value="CBS"/>
    <property type="match status" value="2"/>
</dbReference>
<keyword evidence="6 7" id="KW-0129">CBS domain</keyword>
<dbReference type="PROSITE" id="PS50893">
    <property type="entry name" value="ABC_TRANSPORTER_2"/>
    <property type="match status" value="1"/>
</dbReference>
<dbReference type="Gene3D" id="3.40.50.300">
    <property type="entry name" value="P-loop containing nucleotide triphosphate hydrolases"/>
    <property type="match status" value="1"/>
</dbReference>
<dbReference type="Pfam" id="PF00005">
    <property type="entry name" value="ABC_tran"/>
    <property type="match status" value="1"/>
</dbReference>
<feature type="domain" description="ABC transporter" evidence="10">
    <location>
        <begin position="6"/>
        <end position="240"/>
    </location>
</feature>
<keyword evidence="4 8" id="KW-0547">Nucleotide-binding</keyword>
<dbReference type="InterPro" id="IPR000644">
    <property type="entry name" value="CBS_dom"/>
</dbReference>
<gene>
    <name evidence="12" type="ORF">LPAF129_13910</name>
</gene>
<dbReference type="Pfam" id="PF00571">
    <property type="entry name" value="CBS"/>
    <property type="match status" value="2"/>
</dbReference>
<keyword evidence="3" id="KW-0677">Repeat</keyword>
<dbReference type="GO" id="GO:0005524">
    <property type="term" value="F:ATP binding"/>
    <property type="evidence" value="ECO:0007669"/>
    <property type="project" value="UniProtKB-KW"/>
</dbReference>
<dbReference type="PROSITE" id="PS00211">
    <property type="entry name" value="ABC_TRANSPORTER_1"/>
    <property type="match status" value="1"/>
</dbReference>
<evidence type="ECO:0000313" key="12">
    <source>
        <dbReference type="EMBL" id="GKS81705.1"/>
    </source>
</evidence>
<evidence type="ECO:0000256" key="2">
    <source>
        <dbReference type="ARBA" id="ARBA00022448"/>
    </source>
</evidence>
<dbReference type="InterPro" id="IPR005892">
    <property type="entry name" value="Gly-betaine_transp_ATP-bd"/>
</dbReference>
<keyword evidence="5 8" id="KW-0067">ATP-binding</keyword>
<evidence type="ECO:0000256" key="6">
    <source>
        <dbReference type="ARBA" id="ARBA00023122"/>
    </source>
</evidence>
<reference evidence="12" key="1">
    <citation type="journal article" date="2022" name="Int. J. Syst. Evol. Microbiol.">
        <title>A novel species of lactic acid bacteria, Ligilactobacillus pabuli sp. nov., isolated from alfalfa silage.</title>
        <authorList>
            <person name="Tohno M."/>
            <person name="Tanizawa Y."/>
            <person name="Sawada H."/>
            <person name="Sakamoto M."/>
            <person name="Ohkuma M."/>
            <person name="Kobayashi H."/>
        </authorList>
    </citation>
    <scope>NUCLEOTIDE SEQUENCE</scope>
    <source>
        <strain evidence="12">AF129</strain>
    </source>
</reference>
<accession>A0ABQ5JLP3</accession>
<dbReference type="RefSeq" id="WP_309296504.1">
    <property type="nucleotide sequence ID" value="NZ_BQXH01000012.1"/>
</dbReference>
<dbReference type="InterPro" id="IPR027417">
    <property type="entry name" value="P-loop_NTPase"/>
</dbReference>
<evidence type="ECO:0000256" key="3">
    <source>
        <dbReference type="ARBA" id="ARBA00022737"/>
    </source>
</evidence>
<dbReference type="SUPFAM" id="SSF52540">
    <property type="entry name" value="P-loop containing nucleoside triphosphate hydrolases"/>
    <property type="match status" value="1"/>
</dbReference>
<comment type="subunit">
    <text evidence="8">The complex is probably composed of two ATP-binding proteins, two transmembrane proteins and a solute-binding protein.</text>
</comment>
<feature type="domain" description="CBS" evidence="11">
    <location>
        <begin position="259"/>
        <end position="315"/>
    </location>
</feature>
<dbReference type="CDD" id="cd04583">
    <property type="entry name" value="CBS_pair_ABC_OpuCA_assoc"/>
    <property type="match status" value="1"/>
</dbReference>
<dbReference type="InterPro" id="IPR003439">
    <property type="entry name" value="ABC_transporter-like_ATP-bd"/>
</dbReference>
<protein>
    <recommendedName>
        <fullName evidence="8">Quaternary amine transport ATP-binding protein</fullName>
        <ecNumber evidence="8">7.6.2.9</ecNumber>
    </recommendedName>
</protein>
<evidence type="ECO:0000256" key="7">
    <source>
        <dbReference type="PROSITE-ProRule" id="PRU00703"/>
    </source>
</evidence>
<evidence type="ECO:0000259" key="10">
    <source>
        <dbReference type="PROSITE" id="PS50893"/>
    </source>
</evidence>